<name>A0A4R5BSR2_9ACTN</name>
<keyword evidence="3" id="KW-0804">Transcription</keyword>
<reference evidence="6 7" key="1">
    <citation type="submission" date="2019-03" db="EMBL/GenBank/DDBJ databases">
        <title>Draft genome sequences of novel Actinobacteria.</title>
        <authorList>
            <person name="Sahin N."/>
            <person name="Ay H."/>
            <person name="Saygin H."/>
        </authorList>
    </citation>
    <scope>NUCLEOTIDE SEQUENCE [LARGE SCALE GENOMIC DNA]</scope>
    <source>
        <strain evidence="6 7">H3C3</strain>
    </source>
</reference>
<evidence type="ECO:0000313" key="6">
    <source>
        <dbReference type="EMBL" id="TDD87114.1"/>
    </source>
</evidence>
<dbReference type="PROSITE" id="PS51077">
    <property type="entry name" value="HTH_ICLR"/>
    <property type="match status" value="1"/>
</dbReference>
<dbReference type="PROSITE" id="PS51078">
    <property type="entry name" value="ICLR_ED"/>
    <property type="match status" value="1"/>
</dbReference>
<evidence type="ECO:0000256" key="2">
    <source>
        <dbReference type="ARBA" id="ARBA00023125"/>
    </source>
</evidence>
<dbReference type="Pfam" id="PF09339">
    <property type="entry name" value="HTH_IclR"/>
    <property type="match status" value="1"/>
</dbReference>
<evidence type="ECO:0000313" key="7">
    <source>
        <dbReference type="Proteomes" id="UP000294513"/>
    </source>
</evidence>
<dbReference type="InterPro" id="IPR029016">
    <property type="entry name" value="GAF-like_dom_sf"/>
</dbReference>
<dbReference type="OrthoDB" id="4103401at2"/>
<dbReference type="InterPro" id="IPR036390">
    <property type="entry name" value="WH_DNA-bd_sf"/>
</dbReference>
<dbReference type="AlphaFoldDB" id="A0A4R5BSR2"/>
<feature type="domain" description="IclR-ED" evidence="5">
    <location>
        <begin position="80"/>
        <end position="243"/>
    </location>
</feature>
<dbReference type="PANTHER" id="PTHR30136:SF24">
    <property type="entry name" value="HTH-TYPE TRANSCRIPTIONAL REPRESSOR ALLR"/>
    <property type="match status" value="1"/>
</dbReference>
<sequence length="255" mass="25830">MGRRPGHGTLAPRPGSGRGVLEGAFAVLEALENLEVAGLSRLAAVSGLPKTTAHRLLEQLIDLGAAERANVRGHYRLGPRLLQLGRAWQPVPGLAAAADGPMRALAAATGATVGVCVLRTGRTLVVAGAVGEVDSLAPLLPGATWPWSTAAGKLLVAAARPGLPLGPMPGGWKQTAASIRSDGLAVDREELVAGVFCVAAPVRARGGAVVAALCVLTGTADRLHRLAQPAVRASRIISGNLGKPHGGSVTSRRGS</sequence>
<dbReference type="InterPro" id="IPR005471">
    <property type="entry name" value="Tscrpt_reg_IclR_N"/>
</dbReference>
<dbReference type="SUPFAM" id="SSF55781">
    <property type="entry name" value="GAF domain-like"/>
    <property type="match status" value="1"/>
</dbReference>
<dbReference type="Gene3D" id="1.10.10.10">
    <property type="entry name" value="Winged helix-like DNA-binding domain superfamily/Winged helix DNA-binding domain"/>
    <property type="match status" value="1"/>
</dbReference>
<feature type="domain" description="HTH iclR-type" evidence="4">
    <location>
        <begin position="18"/>
        <end position="79"/>
    </location>
</feature>
<proteinExistence type="predicted"/>
<gene>
    <name evidence="6" type="ORF">E1298_16615</name>
</gene>
<dbReference type="EMBL" id="SMKU01000075">
    <property type="protein sequence ID" value="TDD87114.1"/>
    <property type="molecule type" value="Genomic_DNA"/>
</dbReference>
<dbReference type="PANTHER" id="PTHR30136">
    <property type="entry name" value="HELIX-TURN-HELIX TRANSCRIPTIONAL REGULATOR, ICLR FAMILY"/>
    <property type="match status" value="1"/>
</dbReference>
<dbReference type="InterPro" id="IPR014757">
    <property type="entry name" value="Tscrpt_reg_IclR_C"/>
</dbReference>
<evidence type="ECO:0000256" key="3">
    <source>
        <dbReference type="ARBA" id="ARBA00023163"/>
    </source>
</evidence>
<dbReference type="InterPro" id="IPR050707">
    <property type="entry name" value="HTH_MetabolicPath_Reg"/>
</dbReference>
<comment type="caution">
    <text evidence="6">The sequence shown here is derived from an EMBL/GenBank/DDBJ whole genome shotgun (WGS) entry which is preliminary data.</text>
</comment>
<keyword evidence="7" id="KW-1185">Reference proteome</keyword>
<evidence type="ECO:0000259" key="4">
    <source>
        <dbReference type="PROSITE" id="PS51077"/>
    </source>
</evidence>
<dbReference type="Gene3D" id="3.30.450.40">
    <property type="match status" value="1"/>
</dbReference>
<dbReference type="Proteomes" id="UP000294513">
    <property type="component" value="Unassembled WGS sequence"/>
</dbReference>
<dbReference type="GO" id="GO:0045892">
    <property type="term" value="P:negative regulation of DNA-templated transcription"/>
    <property type="evidence" value="ECO:0007669"/>
    <property type="project" value="TreeGrafter"/>
</dbReference>
<dbReference type="SUPFAM" id="SSF46785">
    <property type="entry name" value="Winged helix' DNA-binding domain"/>
    <property type="match status" value="1"/>
</dbReference>
<protein>
    <submittedName>
        <fullName evidence="6">IclR family transcriptional regulator</fullName>
    </submittedName>
</protein>
<dbReference type="GO" id="GO:0003677">
    <property type="term" value="F:DNA binding"/>
    <property type="evidence" value="ECO:0007669"/>
    <property type="project" value="UniProtKB-KW"/>
</dbReference>
<dbReference type="Pfam" id="PF01614">
    <property type="entry name" value="IclR_C"/>
    <property type="match status" value="1"/>
</dbReference>
<evidence type="ECO:0000259" key="5">
    <source>
        <dbReference type="PROSITE" id="PS51078"/>
    </source>
</evidence>
<accession>A0A4R5BSR2</accession>
<keyword evidence="2" id="KW-0238">DNA-binding</keyword>
<dbReference type="InterPro" id="IPR036388">
    <property type="entry name" value="WH-like_DNA-bd_sf"/>
</dbReference>
<dbReference type="SMART" id="SM00346">
    <property type="entry name" value="HTH_ICLR"/>
    <property type="match status" value="1"/>
</dbReference>
<dbReference type="GO" id="GO:0003700">
    <property type="term" value="F:DNA-binding transcription factor activity"/>
    <property type="evidence" value="ECO:0007669"/>
    <property type="project" value="TreeGrafter"/>
</dbReference>
<evidence type="ECO:0000256" key="1">
    <source>
        <dbReference type="ARBA" id="ARBA00023015"/>
    </source>
</evidence>
<organism evidence="6 7">
    <name type="scientific">Actinomadura rubrisoli</name>
    <dbReference type="NCBI Taxonomy" id="2530368"/>
    <lineage>
        <taxon>Bacteria</taxon>
        <taxon>Bacillati</taxon>
        <taxon>Actinomycetota</taxon>
        <taxon>Actinomycetes</taxon>
        <taxon>Streptosporangiales</taxon>
        <taxon>Thermomonosporaceae</taxon>
        <taxon>Actinomadura</taxon>
    </lineage>
</organism>
<keyword evidence="1" id="KW-0805">Transcription regulation</keyword>